<accession>A0A9P4SAV0</accession>
<evidence type="ECO:0000256" key="3">
    <source>
        <dbReference type="ARBA" id="ARBA00023128"/>
    </source>
</evidence>
<name>A0A9P4SAV0_9PEZI</name>
<comment type="caution">
    <text evidence="4">The sequence shown here is derived from an EMBL/GenBank/DDBJ whole genome shotgun (WGS) entry which is preliminary data.</text>
</comment>
<dbReference type="InterPro" id="IPR011990">
    <property type="entry name" value="TPR-like_helical_dom_sf"/>
</dbReference>
<evidence type="ECO:0000256" key="1">
    <source>
        <dbReference type="ARBA" id="ARBA00004173"/>
    </source>
</evidence>
<evidence type="ECO:0000313" key="4">
    <source>
        <dbReference type="EMBL" id="KAF2838370.1"/>
    </source>
</evidence>
<comment type="subcellular location">
    <subcellularLocation>
        <location evidence="1">Mitochondrion</location>
    </subcellularLocation>
</comment>
<protein>
    <recommendedName>
        <fullName evidence="6">Pentatricopeptide repeat-containing protein</fullName>
    </recommendedName>
</protein>
<gene>
    <name evidence="4" type="ORF">M501DRAFT_993210</name>
</gene>
<dbReference type="InterPro" id="IPR024319">
    <property type="entry name" value="ATPase_expression_mit"/>
</dbReference>
<evidence type="ECO:0000313" key="5">
    <source>
        <dbReference type="Proteomes" id="UP000799429"/>
    </source>
</evidence>
<dbReference type="Pfam" id="PF12921">
    <property type="entry name" value="ATP13"/>
    <property type="match status" value="1"/>
</dbReference>
<keyword evidence="5" id="KW-1185">Reference proteome</keyword>
<organism evidence="4 5">
    <name type="scientific">Patellaria atrata CBS 101060</name>
    <dbReference type="NCBI Taxonomy" id="1346257"/>
    <lineage>
        <taxon>Eukaryota</taxon>
        <taxon>Fungi</taxon>
        <taxon>Dikarya</taxon>
        <taxon>Ascomycota</taxon>
        <taxon>Pezizomycotina</taxon>
        <taxon>Dothideomycetes</taxon>
        <taxon>Dothideomycetes incertae sedis</taxon>
        <taxon>Patellariales</taxon>
        <taxon>Patellariaceae</taxon>
        <taxon>Patellaria</taxon>
    </lineage>
</organism>
<keyword evidence="2" id="KW-0809">Transit peptide</keyword>
<proteinExistence type="predicted"/>
<evidence type="ECO:0000256" key="2">
    <source>
        <dbReference type="ARBA" id="ARBA00022946"/>
    </source>
</evidence>
<dbReference type="Proteomes" id="UP000799429">
    <property type="component" value="Unassembled WGS sequence"/>
</dbReference>
<sequence>MDEVTFRTEINHAVAKGDPGRLLRALRSVQDHVSYIQSLPSNKFITILKLLGSTLLFKDIRDIHLKYRPGPGRCYGAVDGTTLADISEQQVVPFYRLVNIRLAAGAGLPVGVYKPILHYTAIMGEGELAKKISREMAARNVKRDLECFNHSLSALVWNKYGHYRRSVRIAPRHLAAHDPSQLNCVSFTRMYTIGYGGIKEEALEIHRDMASHGISPDKESYYFLMIAMAREADLPGVKDILTRVWGIDVDAIMDGISVDEHFVSSINPTSPVYPDEELLRIVAHCFGINNDVPTALRIVDSISRRYSLPISLNTWEELFRWTYALSRRKLPKGVNGRLPFRSPERLFRTMQAEPYNIQPTFWMYTLLFRNAYRLEDPAKLMGYFEEAIKVFQEKIWKENNKAMAAIEKARAEVRRGIVPATPILILERRQDALGLERRYAEHEMREWFKLFLSLGDNRSQKKVWLRGVGFSWEREMVPNLVRTFERFAPARIAYETTGGWLYFTLRGNEEIVSQLERKVKIEAEKYMKMTGTHFEDAYSRNRNPKKIGSRVTNALGI</sequence>
<dbReference type="Gene3D" id="1.25.40.10">
    <property type="entry name" value="Tetratricopeptide repeat domain"/>
    <property type="match status" value="1"/>
</dbReference>
<dbReference type="OrthoDB" id="185373at2759"/>
<keyword evidence="3" id="KW-0496">Mitochondrion</keyword>
<dbReference type="EMBL" id="MU006097">
    <property type="protein sequence ID" value="KAF2838370.1"/>
    <property type="molecule type" value="Genomic_DNA"/>
</dbReference>
<dbReference type="GO" id="GO:0005739">
    <property type="term" value="C:mitochondrion"/>
    <property type="evidence" value="ECO:0007669"/>
    <property type="project" value="UniProtKB-SubCell"/>
</dbReference>
<evidence type="ECO:0008006" key="6">
    <source>
        <dbReference type="Google" id="ProtNLM"/>
    </source>
</evidence>
<dbReference type="AlphaFoldDB" id="A0A9P4SAV0"/>
<reference evidence="4" key="1">
    <citation type="journal article" date="2020" name="Stud. Mycol.">
        <title>101 Dothideomycetes genomes: a test case for predicting lifestyles and emergence of pathogens.</title>
        <authorList>
            <person name="Haridas S."/>
            <person name="Albert R."/>
            <person name="Binder M."/>
            <person name="Bloem J."/>
            <person name="Labutti K."/>
            <person name="Salamov A."/>
            <person name="Andreopoulos B."/>
            <person name="Baker S."/>
            <person name="Barry K."/>
            <person name="Bills G."/>
            <person name="Bluhm B."/>
            <person name="Cannon C."/>
            <person name="Castanera R."/>
            <person name="Culley D."/>
            <person name="Daum C."/>
            <person name="Ezra D."/>
            <person name="Gonzalez J."/>
            <person name="Henrissat B."/>
            <person name="Kuo A."/>
            <person name="Liang C."/>
            <person name="Lipzen A."/>
            <person name="Lutzoni F."/>
            <person name="Magnuson J."/>
            <person name="Mondo S."/>
            <person name="Nolan M."/>
            <person name="Ohm R."/>
            <person name="Pangilinan J."/>
            <person name="Park H.-J."/>
            <person name="Ramirez L."/>
            <person name="Alfaro M."/>
            <person name="Sun H."/>
            <person name="Tritt A."/>
            <person name="Yoshinaga Y."/>
            <person name="Zwiers L.-H."/>
            <person name="Turgeon B."/>
            <person name="Goodwin S."/>
            <person name="Spatafora J."/>
            <person name="Crous P."/>
            <person name="Grigoriev I."/>
        </authorList>
    </citation>
    <scope>NUCLEOTIDE SEQUENCE</scope>
    <source>
        <strain evidence="4">CBS 101060</strain>
    </source>
</reference>